<reference evidence="2" key="1">
    <citation type="journal article" date="2020" name="Stud. Mycol.">
        <title>101 Dothideomycetes genomes: a test case for predicting lifestyles and emergence of pathogens.</title>
        <authorList>
            <person name="Haridas S."/>
            <person name="Albert R."/>
            <person name="Binder M."/>
            <person name="Bloem J."/>
            <person name="Labutti K."/>
            <person name="Salamov A."/>
            <person name="Andreopoulos B."/>
            <person name="Baker S."/>
            <person name="Barry K."/>
            <person name="Bills G."/>
            <person name="Bluhm B."/>
            <person name="Cannon C."/>
            <person name="Castanera R."/>
            <person name="Culley D."/>
            <person name="Daum C."/>
            <person name="Ezra D."/>
            <person name="Gonzalez J."/>
            <person name="Henrissat B."/>
            <person name="Kuo A."/>
            <person name="Liang C."/>
            <person name="Lipzen A."/>
            <person name="Lutzoni F."/>
            <person name="Magnuson J."/>
            <person name="Mondo S."/>
            <person name="Nolan M."/>
            <person name="Ohm R."/>
            <person name="Pangilinan J."/>
            <person name="Park H.-J."/>
            <person name="Ramirez L."/>
            <person name="Alfaro M."/>
            <person name="Sun H."/>
            <person name="Tritt A."/>
            <person name="Yoshinaga Y."/>
            <person name="Zwiers L.-H."/>
            <person name="Turgeon B."/>
            <person name="Goodwin S."/>
            <person name="Spatafora J."/>
            <person name="Crous P."/>
            <person name="Grigoriev I."/>
        </authorList>
    </citation>
    <scope>NUCLEOTIDE SEQUENCE</scope>
    <source>
        <strain evidence="2">CBS 107.79</strain>
    </source>
</reference>
<evidence type="ECO:0000313" key="2">
    <source>
        <dbReference type="EMBL" id="KAF1972535.1"/>
    </source>
</evidence>
<feature type="compositionally biased region" description="Polar residues" evidence="1">
    <location>
        <begin position="204"/>
        <end position="218"/>
    </location>
</feature>
<keyword evidence="3" id="KW-1185">Reference proteome</keyword>
<sequence length="285" mass="31841">MLRLVGARLEVECLTPGEFWVRLQLHVARKFRLVVDLDTISKDLDAHSIGTLYTRGTQLELPRGYVGASLSTPESDLREPHPHIVRESSVMEQEYDVVPDEVGDEANTYQGVYYGDLEGDAINEQQQYYNQTQLQHGFHVVQSTRFDAAVHSQTPSQNQAQAQTSLPRAHANPVFGQQRQNASRATQPVRVQPEARSTALAQAHSPTATQAQIPSPQSHAAPGTDGIMPMRTQKRKWNDKTYNPDFYNTQVQKKPRNSQAPNSSFATNKKNSRKDYEGTGGGMEL</sequence>
<name>A0A6A5V5Y6_9PLEO</name>
<organism evidence="2 3">
    <name type="scientific">Bimuria novae-zelandiae CBS 107.79</name>
    <dbReference type="NCBI Taxonomy" id="1447943"/>
    <lineage>
        <taxon>Eukaryota</taxon>
        <taxon>Fungi</taxon>
        <taxon>Dikarya</taxon>
        <taxon>Ascomycota</taxon>
        <taxon>Pezizomycotina</taxon>
        <taxon>Dothideomycetes</taxon>
        <taxon>Pleosporomycetidae</taxon>
        <taxon>Pleosporales</taxon>
        <taxon>Massarineae</taxon>
        <taxon>Didymosphaeriaceae</taxon>
        <taxon>Bimuria</taxon>
    </lineage>
</organism>
<feature type="region of interest" description="Disordered" evidence="1">
    <location>
        <begin position="175"/>
        <end position="285"/>
    </location>
</feature>
<dbReference type="Proteomes" id="UP000800036">
    <property type="component" value="Unassembled WGS sequence"/>
</dbReference>
<evidence type="ECO:0000313" key="3">
    <source>
        <dbReference type="Proteomes" id="UP000800036"/>
    </source>
</evidence>
<gene>
    <name evidence="2" type="ORF">BU23DRAFT_160278</name>
</gene>
<dbReference type="AlphaFoldDB" id="A0A6A5V5Y6"/>
<proteinExistence type="predicted"/>
<feature type="compositionally biased region" description="Polar residues" evidence="1">
    <location>
        <begin position="175"/>
        <end position="186"/>
    </location>
</feature>
<dbReference type="EMBL" id="ML976686">
    <property type="protein sequence ID" value="KAF1972535.1"/>
    <property type="molecule type" value="Genomic_DNA"/>
</dbReference>
<feature type="compositionally biased region" description="Polar residues" evidence="1">
    <location>
        <begin position="246"/>
        <end position="269"/>
    </location>
</feature>
<accession>A0A6A5V5Y6</accession>
<protein>
    <submittedName>
        <fullName evidence="2">Uncharacterized protein</fullName>
    </submittedName>
</protein>
<evidence type="ECO:0000256" key="1">
    <source>
        <dbReference type="SAM" id="MobiDB-lite"/>
    </source>
</evidence>